<keyword evidence="3" id="KW-1185">Reference proteome</keyword>
<evidence type="ECO:0000313" key="2">
    <source>
        <dbReference type="EMBL" id="MFL0198058.1"/>
    </source>
</evidence>
<dbReference type="EMBL" id="JBJHZX010000045">
    <property type="protein sequence ID" value="MFL0198058.1"/>
    <property type="molecule type" value="Genomic_DNA"/>
</dbReference>
<dbReference type="RefSeq" id="WP_406794167.1">
    <property type="nucleotide sequence ID" value="NZ_JBJHZX010000045.1"/>
</dbReference>
<feature type="coiled-coil region" evidence="1">
    <location>
        <begin position="6"/>
        <end position="33"/>
    </location>
</feature>
<sequence length="64" mass="7515">MSKNDIKNIDLEIEKLKQKKKDLIAKREREVGAYLLKTWNIEDKTNEAIFKLIEQNKPSVGDNK</sequence>
<name>A0ABW8SQL4_9CLOT</name>
<keyword evidence="1" id="KW-0175">Coiled coil</keyword>
<evidence type="ECO:0000313" key="3">
    <source>
        <dbReference type="Proteomes" id="UP001623660"/>
    </source>
</evidence>
<comment type="caution">
    <text evidence="2">The sequence shown here is derived from an EMBL/GenBank/DDBJ whole genome shotgun (WGS) entry which is preliminary data.</text>
</comment>
<evidence type="ECO:0000256" key="1">
    <source>
        <dbReference type="SAM" id="Coils"/>
    </source>
</evidence>
<gene>
    <name evidence="2" type="ORF">ACJDU8_21190</name>
</gene>
<accession>A0ABW8SQL4</accession>
<protein>
    <submittedName>
        <fullName evidence="2">Uncharacterized protein</fullName>
    </submittedName>
</protein>
<reference evidence="2 3" key="1">
    <citation type="submission" date="2024-11" db="EMBL/GenBank/DDBJ databases">
        <authorList>
            <person name="Heng Y.C."/>
            <person name="Lim A.C.H."/>
            <person name="Lee J.K.Y."/>
            <person name="Kittelmann S."/>
        </authorList>
    </citation>
    <scope>NUCLEOTIDE SEQUENCE [LARGE SCALE GENOMIC DNA]</scope>
    <source>
        <strain evidence="2 3">WILCCON 0269</strain>
    </source>
</reference>
<organism evidence="2 3">
    <name type="scientific">Candidatus Clostridium eludens</name>
    <dbReference type="NCBI Taxonomy" id="3381663"/>
    <lineage>
        <taxon>Bacteria</taxon>
        <taxon>Bacillati</taxon>
        <taxon>Bacillota</taxon>
        <taxon>Clostridia</taxon>
        <taxon>Eubacteriales</taxon>
        <taxon>Clostridiaceae</taxon>
        <taxon>Clostridium</taxon>
    </lineage>
</organism>
<dbReference type="Proteomes" id="UP001623660">
    <property type="component" value="Unassembled WGS sequence"/>
</dbReference>
<proteinExistence type="predicted"/>